<organism evidence="4 5">
    <name type="scientific">Candidatus Fusicatenibacter merdavium</name>
    <dbReference type="NCBI Taxonomy" id="2838600"/>
    <lineage>
        <taxon>Bacteria</taxon>
        <taxon>Bacillati</taxon>
        <taxon>Bacillota</taxon>
        <taxon>Clostridia</taxon>
        <taxon>Lachnospirales</taxon>
        <taxon>Lachnospiraceae</taxon>
        <taxon>Fusicatenibacter</taxon>
    </lineage>
</organism>
<sequence>MQIRIAEKEDYIKVKEFYYSLTDAMQEAEFRPGWEKNIYPSQDFLKESIENDELFLCEIENAVAACMIINHKCNEGYQKIRWSAAVSDSQLYVIHALGVHPDFSGRGIAKEMARRAIREAQIHEIRTIRLDVLEGNLPAEKVYTALGFHYLDTIRMYYEDTGWTNFKLFEYLLSPEITA</sequence>
<keyword evidence="2" id="KW-0012">Acyltransferase</keyword>
<dbReference type="PROSITE" id="PS51186">
    <property type="entry name" value="GNAT"/>
    <property type="match status" value="1"/>
</dbReference>
<evidence type="ECO:0000313" key="5">
    <source>
        <dbReference type="Proteomes" id="UP000886890"/>
    </source>
</evidence>
<dbReference type="Gene3D" id="3.40.630.30">
    <property type="match status" value="1"/>
</dbReference>
<dbReference type="InterPro" id="IPR000182">
    <property type="entry name" value="GNAT_dom"/>
</dbReference>
<name>A0A9D1XBL8_9FIRM</name>
<reference evidence="4" key="2">
    <citation type="submission" date="2021-04" db="EMBL/GenBank/DDBJ databases">
        <authorList>
            <person name="Gilroy R."/>
        </authorList>
    </citation>
    <scope>NUCLEOTIDE SEQUENCE</scope>
    <source>
        <strain evidence="4">CHK183-1962</strain>
    </source>
</reference>
<evidence type="ECO:0000256" key="1">
    <source>
        <dbReference type="ARBA" id="ARBA00022679"/>
    </source>
</evidence>
<dbReference type="PANTHER" id="PTHR43877">
    <property type="entry name" value="AMINOALKYLPHOSPHONATE N-ACETYLTRANSFERASE-RELATED-RELATED"/>
    <property type="match status" value="1"/>
</dbReference>
<dbReference type="Pfam" id="PF00583">
    <property type="entry name" value="Acetyltransf_1"/>
    <property type="match status" value="1"/>
</dbReference>
<proteinExistence type="predicted"/>
<evidence type="ECO:0000256" key="2">
    <source>
        <dbReference type="ARBA" id="ARBA00023315"/>
    </source>
</evidence>
<dbReference type="SUPFAM" id="SSF55729">
    <property type="entry name" value="Acyl-CoA N-acyltransferases (Nat)"/>
    <property type="match status" value="1"/>
</dbReference>
<dbReference type="InterPro" id="IPR050832">
    <property type="entry name" value="Bact_Acetyltransf"/>
</dbReference>
<dbReference type="AlphaFoldDB" id="A0A9D1XBL8"/>
<dbReference type="InterPro" id="IPR016181">
    <property type="entry name" value="Acyl_CoA_acyltransferase"/>
</dbReference>
<dbReference type="Proteomes" id="UP000886890">
    <property type="component" value="Unassembled WGS sequence"/>
</dbReference>
<evidence type="ECO:0000313" key="4">
    <source>
        <dbReference type="EMBL" id="HIX76503.1"/>
    </source>
</evidence>
<dbReference type="EMBL" id="DXEK01000045">
    <property type="protein sequence ID" value="HIX76503.1"/>
    <property type="molecule type" value="Genomic_DNA"/>
</dbReference>
<reference evidence="4" key="1">
    <citation type="journal article" date="2021" name="PeerJ">
        <title>Extensive microbial diversity within the chicken gut microbiome revealed by metagenomics and culture.</title>
        <authorList>
            <person name="Gilroy R."/>
            <person name="Ravi A."/>
            <person name="Getino M."/>
            <person name="Pursley I."/>
            <person name="Horton D.L."/>
            <person name="Alikhan N.F."/>
            <person name="Baker D."/>
            <person name="Gharbi K."/>
            <person name="Hall N."/>
            <person name="Watson M."/>
            <person name="Adriaenssens E.M."/>
            <person name="Foster-Nyarko E."/>
            <person name="Jarju S."/>
            <person name="Secka A."/>
            <person name="Antonio M."/>
            <person name="Oren A."/>
            <person name="Chaudhuri R.R."/>
            <person name="La Ragione R."/>
            <person name="Hildebrand F."/>
            <person name="Pallen M.J."/>
        </authorList>
    </citation>
    <scope>NUCLEOTIDE SEQUENCE</scope>
    <source>
        <strain evidence="4">CHK183-1962</strain>
    </source>
</reference>
<gene>
    <name evidence="4" type="ORF">H9734_02740</name>
</gene>
<accession>A0A9D1XBL8</accession>
<evidence type="ECO:0000259" key="3">
    <source>
        <dbReference type="PROSITE" id="PS51186"/>
    </source>
</evidence>
<keyword evidence="1" id="KW-0808">Transferase</keyword>
<dbReference type="CDD" id="cd04301">
    <property type="entry name" value="NAT_SF"/>
    <property type="match status" value="1"/>
</dbReference>
<comment type="caution">
    <text evidence="4">The sequence shown here is derived from an EMBL/GenBank/DDBJ whole genome shotgun (WGS) entry which is preliminary data.</text>
</comment>
<dbReference type="GO" id="GO:0016747">
    <property type="term" value="F:acyltransferase activity, transferring groups other than amino-acyl groups"/>
    <property type="evidence" value="ECO:0007669"/>
    <property type="project" value="InterPro"/>
</dbReference>
<feature type="domain" description="N-acetyltransferase" evidence="3">
    <location>
        <begin position="1"/>
        <end position="170"/>
    </location>
</feature>
<protein>
    <submittedName>
        <fullName evidence="4">GNAT family N-acetyltransferase</fullName>
    </submittedName>
</protein>